<gene>
    <name evidence="6" type="ORF">EZ456_24530</name>
</gene>
<feature type="chain" id="PRO_5021039625" description="Peptidyl-prolyl cis-trans isomerase" evidence="4">
    <location>
        <begin position="19"/>
        <end position="242"/>
    </location>
</feature>
<keyword evidence="7" id="KW-1185">Reference proteome</keyword>
<proteinExistence type="inferred from homology"/>
<keyword evidence="2 4" id="KW-0697">Rotamase</keyword>
<feature type="signal peptide" evidence="4">
    <location>
        <begin position="1"/>
        <end position="18"/>
    </location>
</feature>
<dbReference type="PANTHER" id="PTHR45625:SF4">
    <property type="entry name" value="PEPTIDYLPROLYL ISOMERASE DOMAIN AND WD REPEAT-CONTAINING PROTEIN 1"/>
    <property type="match status" value="1"/>
</dbReference>
<keyword evidence="4" id="KW-0732">Signal</keyword>
<dbReference type="SUPFAM" id="SSF50891">
    <property type="entry name" value="Cyclophilin-like"/>
    <property type="match status" value="1"/>
</dbReference>
<evidence type="ECO:0000256" key="1">
    <source>
        <dbReference type="ARBA" id="ARBA00007365"/>
    </source>
</evidence>
<dbReference type="PANTHER" id="PTHR45625">
    <property type="entry name" value="PEPTIDYL-PROLYL CIS-TRANS ISOMERASE-RELATED"/>
    <property type="match status" value="1"/>
</dbReference>
<comment type="caution">
    <text evidence="6">The sequence shown here is derived from an EMBL/GenBank/DDBJ whole genome shotgun (WGS) entry which is preliminary data.</text>
</comment>
<sequence>MKKILLFLCTFSVLSAFAAKPKNQYVRIKTEFGECIVKLYNQTPLHRDNFLKLTKTGYYNGVLFHRVIKDFMIQGGDPDSKNAKPDSLLGEGGPKYTIPAEFNDSLFHKKGVLAAAREGDDVNPAKASSGSQFYLVQGKVFTDQQLDNVEEKRLKFKIPVWQREVYKTIGGTPHLDRNYTVYGEIVVGLDMVDKIAVLATDKNNRPKQDVKMEITILKRRAAKKLEKQLFQNTLKDKMVMGS</sequence>
<evidence type="ECO:0000313" key="6">
    <source>
        <dbReference type="EMBL" id="TCD14841.1"/>
    </source>
</evidence>
<dbReference type="InterPro" id="IPR002130">
    <property type="entry name" value="Cyclophilin-type_PPIase_dom"/>
</dbReference>
<dbReference type="AlphaFoldDB" id="A0A4R0PBM1"/>
<dbReference type="RefSeq" id="WP_131534814.1">
    <property type="nucleotide sequence ID" value="NZ_SJSO01000040.1"/>
</dbReference>
<evidence type="ECO:0000259" key="5">
    <source>
        <dbReference type="PROSITE" id="PS50072"/>
    </source>
</evidence>
<dbReference type="Pfam" id="PF00160">
    <property type="entry name" value="Pro_isomerase"/>
    <property type="match status" value="1"/>
</dbReference>
<comment type="catalytic activity">
    <reaction evidence="4">
        <text>[protein]-peptidylproline (omega=180) = [protein]-peptidylproline (omega=0)</text>
        <dbReference type="Rhea" id="RHEA:16237"/>
        <dbReference type="Rhea" id="RHEA-COMP:10747"/>
        <dbReference type="Rhea" id="RHEA-COMP:10748"/>
        <dbReference type="ChEBI" id="CHEBI:83833"/>
        <dbReference type="ChEBI" id="CHEBI:83834"/>
        <dbReference type="EC" id="5.2.1.8"/>
    </reaction>
</comment>
<comment type="function">
    <text evidence="4">PPIases accelerate the folding of proteins. It catalyzes the cis-trans isomerization of proline imidic peptide bonds in oligopeptides.</text>
</comment>
<evidence type="ECO:0000256" key="3">
    <source>
        <dbReference type="ARBA" id="ARBA00023235"/>
    </source>
</evidence>
<dbReference type="InterPro" id="IPR044666">
    <property type="entry name" value="Cyclophilin_A-like"/>
</dbReference>
<evidence type="ECO:0000256" key="2">
    <source>
        <dbReference type="ARBA" id="ARBA00023110"/>
    </source>
</evidence>
<dbReference type="EC" id="5.2.1.8" evidence="4"/>
<comment type="similarity">
    <text evidence="1 4">Belongs to the cyclophilin-type PPIase family.</text>
</comment>
<dbReference type="Gene3D" id="2.40.100.10">
    <property type="entry name" value="Cyclophilin-like"/>
    <property type="match status" value="1"/>
</dbReference>
<name>A0A4R0PBM1_9SPHI</name>
<dbReference type="PROSITE" id="PS00170">
    <property type="entry name" value="CSA_PPIASE_1"/>
    <property type="match status" value="1"/>
</dbReference>
<accession>A0A4R0PBM1</accession>
<dbReference type="PRINTS" id="PR00153">
    <property type="entry name" value="CSAPPISMRASE"/>
</dbReference>
<dbReference type="CDD" id="cd00317">
    <property type="entry name" value="cyclophilin"/>
    <property type="match status" value="1"/>
</dbReference>
<protein>
    <recommendedName>
        <fullName evidence="4">Peptidyl-prolyl cis-trans isomerase</fullName>
        <shortName evidence="4">PPIase</shortName>
        <ecNumber evidence="4">5.2.1.8</ecNumber>
    </recommendedName>
</protein>
<dbReference type="Proteomes" id="UP000293925">
    <property type="component" value="Unassembled WGS sequence"/>
</dbReference>
<organism evidence="6 7">
    <name type="scientific">Pedobacter psychrodurus</name>
    <dbReference type="NCBI Taxonomy" id="2530456"/>
    <lineage>
        <taxon>Bacteria</taxon>
        <taxon>Pseudomonadati</taxon>
        <taxon>Bacteroidota</taxon>
        <taxon>Sphingobacteriia</taxon>
        <taxon>Sphingobacteriales</taxon>
        <taxon>Sphingobacteriaceae</taxon>
        <taxon>Pedobacter</taxon>
    </lineage>
</organism>
<evidence type="ECO:0000313" key="7">
    <source>
        <dbReference type="Proteomes" id="UP000293925"/>
    </source>
</evidence>
<dbReference type="InterPro" id="IPR020892">
    <property type="entry name" value="Cyclophilin-type_PPIase_CS"/>
</dbReference>
<dbReference type="GO" id="GO:0006457">
    <property type="term" value="P:protein folding"/>
    <property type="evidence" value="ECO:0007669"/>
    <property type="project" value="InterPro"/>
</dbReference>
<evidence type="ECO:0000256" key="4">
    <source>
        <dbReference type="RuleBase" id="RU363019"/>
    </source>
</evidence>
<reference evidence="6 7" key="1">
    <citation type="submission" date="2019-02" db="EMBL/GenBank/DDBJ databases">
        <title>Pedobacter sp. RP-3-21 sp. nov., isolated from Arctic soil.</title>
        <authorList>
            <person name="Dahal R.H."/>
        </authorList>
    </citation>
    <scope>NUCLEOTIDE SEQUENCE [LARGE SCALE GENOMIC DNA]</scope>
    <source>
        <strain evidence="6 7">RP-3-21</strain>
    </source>
</reference>
<dbReference type="GO" id="GO:0003755">
    <property type="term" value="F:peptidyl-prolyl cis-trans isomerase activity"/>
    <property type="evidence" value="ECO:0007669"/>
    <property type="project" value="UniProtKB-UniRule"/>
</dbReference>
<dbReference type="PROSITE" id="PS50072">
    <property type="entry name" value="CSA_PPIASE_2"/>
    <property type="match status" value="1"/>
</dbReference>
<feature type="domain" description="PPIase cyclophilin-type" evidence="5">
    <location>
        <begin position="33"/>
        <end position="212"/>
    </location>
</feature>
<keyword evidence="3 4" id="KW-0413">Isomerase</keyword>
<dbReference type="EMBL" id="SJSO01000040">
    <property type="protein sequence ID" value="TCD14841.1"/>
    <property type="molecule type" value="Genomic_DNA"/>
</dbReference>
<dbReference type="OrthoDB" id="9807797at2"/>
<dbReference type="InterPro" id="IPR029000">
    <property type="entry name" value="Cyclophilin-like_dom_sf"/>
</dbReference>